<dbReference type="EMBL" id="JBJHZX010000043">
    <property type="protein sequence ID" value="MFL0197982.1"/>
    <property type="molecule type" value="Genomic_DNA"/>
</dbReference>
<keyword evidence="1" id="KW-0472">Membrane</keyword>
<reference evidence="2 3" key="1">
    <citation type="submission" date="2024-11" db="EMBL/GenBank/DDBJ databases">
        <authorList>
            <person name="Heng Y.C."/>
            <person name="Lim A.C.H."/>
            <person name="Lee J.K.Y."/>
            <person name="Kittelmann S."/>
        </authorList>
    </citation>
    <scope>NUCLEOTIDE SEQUENCE [LARGE SCALE GENOMIC DNA]</scope>
    <source>
        <strain evidence="2 3">WILCCON 0269</strain>
    </source>
</reference>
<keyword evidence="3" id="KW-1185">Reference proteome</keyword>
<sequence>MNIKRLMIIPLFIILMVLFTVGGFMFGKSTKGKTFNYTDIPNKFHLINIRIINTQRMPSSGTAYTLVLKNISQYLIKQNSVYLSYPIKHSEGGQTMNKCKVEATGNKIDIKPNEEVILDVFIPGENYEKNNKIDSNRPQFEIEGYLNEVSELTRFEQSGDFAK</sequence>
<evidence type="ECO:0000256" key="1">
    <source>
        <dbReference type="SAM" id="Phobius"/>
    </source>
</evidence>
<keyword evidence="1" id="KW-0812">Transmembrane</keyword>
<dbReference type="Proteomes" id="UP001623660">
    <property type="component" value="Unassembled WGS sequence"/>
</dbReference>
<name>A0ABW8SPJ1_9CLOT</name>
<feature type="transmembrane region" description="Helical" evidence="1">
    <location>
        <begin position="6"/>
        <end position="26"/>
    </location>
</feature>
<dbReference type="RefSeq" id="WP_406794088.1">
    <property type="nucleotide sequence ID" value="NZ_JBJHZX010000043.1"/>
</dbReference>
<organism evidence="2 3">
    <name type="scientific">Candidatus Clostridium eludens</name>
    <dbReference type="NCBI Taxonomy" id="3381663"/>
    <lineage>
        <taxon>Bacteria</taxon>
        <taxon>Bacillati</taxon>
        <taxon>Bacillota</taxon>
        <taxon>Clostridia</taxon>
        <taxon>Eubacteriales</taxon>
        <taxon>Clostridiaceae</taxon>
        <taxon>Clostridium</taxon>
    </lineage>
</organism>
<comment type="caution">
    <text evidence="2">The sequence shown here is derived from an EMBL/GenBank/DDBJ whole genome shotgun (WGS) entry which is preliminary data.</text>
</comment>
<evidence type="ECO:0000313" key="3">
    <source>
        <dbReference type="Proteomes" id="UP001623660"/>
    </source>
</evidence>
<evidence type="ECO:0000313" key="2">
    <source>
        <dbReference type="EMBL" id="MFL0197982.1"/>
    </source>
</evidence>
<gene>
    <name evidence="2" type="ORF">ACJDU8_20805</name>
</gene>
<protein>
    <recommendedName>
        <fullName evidence="4">CARDB domain-containing protein</fullName>
    </recommendedName>
</protein>
<keyword evidence="1" id="KW-1133">Transmembrane helix</keyword>
<evidence type="ECO:0008006" key="4">
    <source>
        <dbReference type="Google" id="ProtNLM"/>
    </source>
</evidence>
<proteinExistence type="predicted"/>
<accession>A0ABW8SPJ1</accession>